<organism evidence="2">
    <name type="scientific">Melampsora larici-populina (strain 98AG31 / pathotype 3-4-7)</name>
    <name type="common">Poplar leaf rust fungus</name>
    <dbReference type="NCBI Taxonomy" id="747676"/>
    <lineage>
        <taxon>Eukaryota</taxon>
        <taxon>Fungi</taxon>
        <taxon>Dikarya</taxon>
        <taxon>Basidiomycota</taxon>
        <taxon>Pucciniomycotina</taxon>
        <taxon>Pucciniomycetes</taxon>
        <taxon>Pucciniales</taxon>
        <taxon>Melampsoraceae</taxon>
        <taxon>Melampsora</taxon>
    </lineage>
</organism>
<dbReference type="VEuPathDB" id="FungiDB:MELLADRAFT_86320"/>
<name>F4RLB5_MELLP</name>
<dbReference type="OrthoDB" id="26387at2759"/>
<sequence length="169" mass="19529">MVLSQKVPNAFFNVWFYRLLTMKTCLNPLPKECKDFIEQIFTIGLDFLLITLDRSPEDMTPSNSVDNIYIELSRREENAYLEMSQNSFSSSNDSMDIDTESDNLSILGLIQTAPNHDGVDLGALIVSEDVLRAQLRAGLWVRNGFRFRVQGLHYREYSLRETTFNQDIY</sequence>
<proteinExistence type="predicted"/>
<gene>
    <name evidence="1" type="ORF">MELLADRAFT_86320</name>
</gene>
<protein>
    <submittedName>
        <fullName evidence="1">Uncharacterized protein</fullName>
    </submittedName>
</protein>
<keyword evidence="2" id="KW-1185">Reference proteome</keyword>
<dbReference type="Proteomes" id="UP000001072">
    <property type="component" value="Unassembled WGS sequence"/>
</dbReference>
<dbReference type="AlphaFoldDB" id="F4RLB5"/>
<evidence type="ECO:0000313" key="2">
    <source>
        <dbReference type="Proteomes" id="UP000001072"/>
    </source>
</evidence>
<dbReference type="GeneID" id="18934149"/>
<reference evidence="2" key="1">
    <citation type="journal article" date="2011" name="Proc. Natl. Acad. Sci. U.S.A.">
        <title>Obligate biotrophy features unraveled by the genomic analysis of rust fungi.</title>
        <authorList>
            <person name="Duplessis S."/>
            <person name="Cuomo C.A."/>
            <person name="Lin Y.-C."/>
            <person name="Aerts A."/>
            <person name="Tisserant E."/>
            <person name="Veneault-Fourrey C."/>
            <person name="Joly D.L."/>
            <person name="Hacquard S."/>
            <person name="Amselem J."/>
            <person name="Cantarel B.L."/>
            <person name="Chiu R."/>
            <person name="Coutinho P.M."/>
            <person name="Feau N."/>
            <person name="Field M."/>
            <person name="Frey P."/>
            <person name="Gelhaye E."/>
            <person name="Goldberg J."/>
            <person name="Grabherr M.G."/>
            <person name="Kodira C.D."/>
            <person name="Kohler A."/>
            <person name="Kuees U."/>
            <person name="Lindquist E.A."/>
            <person name="Lucas S.M."/>
            <person name="Mago R."/>
            <person name="Mauceli E."/>
            <person name="Morin E."/>
            <person name="Murat C."/>
            <person name="Pangilinan J.L."/>
            <person name="Park R."/>
            <person name="Pearson M."/>
            <person name="Quesneville H."/>
            <person name="Rouhier N."/>
            <person name="Sakthikumar S."/>
            <person name="Salamov A.A."/>
            <person name="Schmutz J."/>
            <person name="Selles B."/>
            <person name="Shapiro H."/>
            <person name="Tanguay P."/>
            <person name="Tuskan G.A."/>
            <person name="Henrissat B."/>
            <person name="Van de Peer Y."/>
            <person name="Rouze P."/>
            <person name="Ellis J.G."/>
            <person name="Dodds P.N."/>
            <person name="Schein J.E."/>
            <person name="Zhong S."/>
            <person name="Hamelin R.C."/>
            <person name="Grigoriev I.V."/>
            <person name="Szabo L.J."/>
            <person name="Martin F."/>
        </authorList>
    </citation>
    <scope>NUCLEOTIDE SEQUENCE [LARGE SCALE GENOMIC DNA]</scope>
    <source>
        <strain evidence="2">98AG31 / pathotype 3-4-7</strain>
    </source>
</reference>
<dbReference type="STRING" id="747676.F4RLB5"/>
<dbReference type="InParanoid" id="F4RLB5"/>
<evidence type="ECO:0000313" key="1">
    <source>
        <dbReference type="EMBL" id="EGG06900.1"/>
    </source>
</evidence>
<dbReference type="RefSeq" id="XP_007409860.1">
    <property type="nucleotide sequence ID" value="XM_007409798.1"/>
</dbReference>
<dbReference type="KEGG" id="mlr:MELLADRAFT_86320"/>
<dbReference type="EMBL" id="GL883106">
    <property type="protein sequence ID" value="EGG06900.1"/>
    <property type="molecule type" value="Genomic_DNA"/>
</dbReference>
<dbReference type="HOGENOM" id="CLU_1578863_0_0_1"/>
<accession>F4RLB5</accession>